<reference evidence="1 2" key="1">
    <citation type="submission" date="2017-02" db="EMBL/GenBank/DDBJ databases">
        <authorList>
            <person name="Dridi B."/>
        </authorList>
    </citation>
    <scope>NUCLEOTIDE SEQUENCE [LARGE SCALE GENOMIC DNA]</scope>
    <source>
        <strain evidence="1 2">JB380</strain>
    </source>
</reference>
<dbReference type="EMBL" id="FUKM01000059">
    <property type="protein sequence ID" value="SJN14965.1"/>
    <property type="molecule type" value="Genomic_DNA"/>
</dbReference>
<dbReference type="Proteomes" id="UP000196331">
    <property type="component" value="Unassembled WGS sequence"/>
</dbReference>
<protein>
    <submittedName>
        <fullName evidence="1">Uncharacterized protein</fullName>
    </submittedName>
</protein>
<gene>
    <name evidence="1" type="ORF">CZ787_17790</name>
</gene>
<comment type="caution">
    <text evidence="1">The sequence shown here is derived from an EMBL/GenBank/DDBJ whole genome shotgun (WGS) entry which is preliminary data.</text>
</comment>
<evidence type="ECO:0000313" key="1">
    <source>
        <dbReference type="EMBL" id="SJN14965.1"/>
    </source>
</evidence>
<organism evidence="1 2">
    <name type="scientific">Halomonas citrativorans</name>
    <dbReference type="NCBI Taxonomy" id="2742612"/>
    <lineage>
        <taxon>Bacteria</taxon>
        <taxon>Pseudomonadati</taxon>
        <taxon>Pseudomonadota</taxon>
        <taxon>Gammaproteobacteria</taxon>
        <taxon>Oceanospirillales</taxon>
        <taxon>Halomonadaceae</taxon>
        <taxon>Halomonas</taxon>
    </lineage>
</organism>
<evidence type="ECO:0000313" key="2">
    <source>
        <dbReference type="Proteomes" id="UP000196331"/>
    </source>
</evidence>
<dbReference type="AlphaFoldDB" id="A0A1R4I568"/>
<proteinExistence type="predicted"/>
<accession>A0A1R4I568</accession>
<sequence>MLGDDPSVLPTLIQERFPSAHPENAGVDFSAIIEQVITLIEASENKIKLPQDIQSAVFQERVWKALSPISTDKYCEQR</sequence>
<name>A0A1R4I568_9GAMM</name>